<dbReference type="EMBL" id="ASWB01000003">
    <property type="protein sequence ID" value="EOT66270.1"/>
    <property type="molecule type" value="Genomic_DNA"/>
</dbReference>
<evidence type="ECO:0000313" key="4">
    <source>
        <dbReference type="Proteomes" id="UP000013781"/>
    </source>
</evidence>
<dbReference type="AlphaFoldDB" id="R2QKS2"/>
<evidence type="ECO:0000313" key="2">
    <source>
        <dbReference type="EMBL" id="EOH95783.1"/>
    </source>
</evidence>
<reference evidence="3 5" key="2">
    <citation type="submission" date="2013-03" db="EMBL/GenBank/DDBJ databases">
        <title>The Genome Sequence of Enterococcus moraviensis BAA-383 (PacBio/Illumina hybrid assembly).</title>
        <authorList>
            <consortium name="The Broad Institute Genomics Platform"/>
            <consortium name="The Broad Institute Genome Sequencing Center for Infectious Disease"/>
            <person name="Earl A."/>
            <person name="Russ C."/>
            <person name="Gilmore M."/>
            <person name="Surin D."/>
            <person name="Walker B."/>
            <person name="Young S."/>
            <person name="Zeng Q."/>
            <person name="Gargeya S."/>
            <person name="Fitzgerald M."/>
            <person name="Haas B."/>
            <person name="Abouelleil A."/>
            <person name="Allen A.W."/>
            <person name="Alvarado L."/>
            <person name="Arachchi H.M."/>
            <person name="Berlin A.M."/>
            <person name="Chapman S.B."/>
            <person name="Gainer-Dewar J."/>
            <person name="Goldberg J."/>
            <person name="Griggs A."/>
            <person name="Gujja S."/>
            <person name="Hansen M."/>
            <person name="Howarth C."/>
            <person name="Imamovic A."/>
            <person name="Ireland A."/>
            <person name="Larimer J."/>
            <person name="McCowan C."/>
            <person name="Murphy C."/>
            <person name="Pearson M."/>
            <person name="Poon T.W."/>
            <person name="Priest M."/>
            <person name="Roberts A."/>
            <person name="Saif S."/>
            <person name="Shea T."/>
            <person name="Sisk P."/>
            <person name="Sykes S."/>
            <person name="Wortman J."/>
            <person name="Nusbaum C."/>
            <person name="Birren B."/>
        </authorList>
    </citation>
    <scope>NUCLEOTIDE SEQUENCE [LARGE SCALE GENOMIC DNA]</scope>
    <source>
        <strain evidence="3 5">ATCC BAA-383</strain>
    </source>
</reference>
<accession>R2QKS2</accession>
<keyword evidence="5" id="KW-1185">Reference proteome</keyword>
<evidence type="ECO:0000313" key="3">
    <source>
        <dbReference type="EMBL" id="EOT66270.1"/>
    </source>
</evidence>
<feature type="transmembrane region" description="Helical" evidence="1">
    <location>
        <begin position="191"/>
        <end position="212"/>
    </location>
</feature>
<feature type="transmembrane region" description="Helical" evidence="1">
    <location>
        <begin position="91"/>
        <end position="111"/>
    </location>
</feature>
<reference evidence="2 4" key="1">
    <citation type="submission" date="2013-02" db="EMBL/GenBank/DDBJ databases">
        <title>The Genome Sequence of Enterococcus moraviensis BAA-383.</title>
        <authorList>
            <consortium name="The Broad Institute Genome Sequencing Platform"/>
            <consortium name="The Broad Institute Genome Sequencing Center for Infectious Disease"/>
            <person name="Earl A.M."/>
            <person name="Gilmore M.S."/>
            <person name="Lebreton F."/>
            <person name="Walker B."/>
            <person name="Young S.K."/>
            <person name="Zeng Q."/>
            <person name="Gargeya S."/>
            <person name="Fitzgerald M."/>
            <person name="Haas B."/>
            <person name="Abouelleil A."/>
            <person name="Alvarado L."/>
            <person name="Arachchi H.M."/>
            <person name="Berlin A.M."/>
            <person name="Chapman S.B."/>
            <person name="Dewar J."/>
            <person name="Goldberg J."/>
            <person name="Griggs A."/>
            <person name="Gujja S."/>
            <person name="Hansen M."/>
            <person name="Howarth C."/>
            <person name="Imamovic A."/>
            <person name="Larimer J."/>
            <person name="McCowan C."/>
            <person name="Murphy C."/>
            <person name="Neiman D."/>
            <person name="Pearson M."/>
            <person name="Priest M."/>
            <person name="Roberts A."/>
            <person name="Saif S."/>
            <person name="Shea T."/>
            <person name="Sisk P."/>
            <person name="Sykes S."/>
            <person name="Wortman J."/>
            <person name="Nusbaum C."/>
            <person name="Birren B."/>
        </authorList>
    </citation>
    <scope>NUCLEOTIDE SEQUENCE [LARGE SCALE GENOMIC DNA]</scope>
    <source>
        <strain evidence="2 4">ATCC BAA-383</strain>
    </source>
</reference>
<evidence type="ECO:0000256" key="1">
    <source>
        <dbReference type="SAM" id="Phobius"/>
    </source>
</evidence>
<dbReference type="RefSeq" id="WP_010766519.1">
    <property type="nucleotide sequence ID" value="NZ_ASWB01000003.1"/>
</dbReference>
<keyword evidence="1" id="KW-1133">Transmembrane helix</keyword>
<dbReference type="STRING" id="155617.RV09_GL002435"/>
<dbReference type="OrthoDB" id="9951965at2"/>
<dbReference type="HOGENOM" id="CLU_1265325_0_0_9"/>
<proteinExistence type="predicted"/>
<sequence>MKYIEVIVLFLLFLLFDNGFNYEHTTEFSVIVGLSKNFSVKELLSWFLIYSYMYTCLMLSCFQFLKQKIISYSVVRYDTRINVMNQYLKKVLINIAVNVGILLMVIIIRKVQMPDLIITSEYVLQSVAILIVGLLSSLIMFMTKNLYLSIVGVNAYILGVVVFSDIFSKIPVIGVVLAFPSYLNRIGRVSSVILFLEMLLVLLFIVVHYVVAKKINYL</sequence>
<evidence type="ECO:0000313" key="5">
    <source>
        <dbReference type="Proteomes" id="UP000014157"/>
    </source>
</evidence>
<dbReference type="Proteomes" id="UP000013781">
    <property type="component" value="Unassembled WGS sequence"/>
</dbReference>
<dbReference type="PATRIC" id="fig|1158609.3.peg.3131"/>
<comment type="caution">
    <text evidence="2">The sequence shown here is derived from an EMBL/GenBank/DDBJ whole genome shotgun (WGS) entry which is preliminary data.</text>
</comment>
<dbReference type="EMBL" id="AJAS01000026">
    <property type="protein sequence ID" value="EOH95783.1"/>
    <property type="molecule type" value="Genomic_DNA"/>
</dbReference>
<keyword evidence="1" id="KW-0472">Membrane</keyword>
<feature type="transmembrane region" description="Helical" evidence="1">
    <location>
        <begin position="123"/>
        <end position="143"/>
    </location>
</feature>
<organism evidence="2 4">
    <name type="scientific">Enterococcus moraviensis ATCC BAA-383</name>
    <dbReference type="NCBI Taxonomy" id="1158609"/>
    <lineage>
        <taxon>Bacteria</taxon>
        <taxon>Bacillati</taxon>
        <taxon>Bacillota</taxon>
        <taxon>Bacilli</taxon>
        <taxon>Lactobacillales</taxon>
        <taxon>Enterococcaceae</taxon>
        <taxon>Enterococcus</taxon>
    </lineage>
</organism>
<protein>
    <submittedName>
        <fullName evidence="2">Uncharacterized protein</fullName>
    </submittedName>
</protein>
<gene>
    <name evidence="3" type="ORF">I586_02541</name>
    <name evidence="2" type="ORF">UAY_03209</name>
</gene>
<feature type="transmembrane region" description="Helical" evidence="1">
    <location>
        <begin position="45"/>
        <end position="65"/>
    </location>
</feature>
<name>R2QKS2_9ENTE</name>
<dbReference type="Proteomes" id="UP000014157">
    <property type="component" value="Unassembled WGS sequence"/>
</dbReference>
<keyword evidence="1" id="KW-0812">Transmembrane</keyword>
<feature type="transmembrane region" description="Helical" evidence="1">
    <location>
        <begin position="155"/>
        <end position="179"/>
    </location>
</feature>